<dbReference type="SUPFAM" id="SSF56281">
    <property type="entry name" value="Metallo-hydrolase/oxidoreductase"/>
    <property type="match status" value="1"/>
</dbReference>
<evidence type="ECO:0000313" key="2">
    <source>
        <dbReference type="Proteomes" id="UP000199169"/>
    </source>
</evidence>
<evidence type="ECO:0000313" key="1">
    <source>
        <dbReference type="EMBL" id="SBT04482.1"/>
    </source>
</evidence>
<reference evidence="1 2" key="1">
    <citation type="submission" date="2016-06" db="EMBL/GenBank/DDBJ databases">
        <authorList>
            <person name="Kjaerup R.B."/>
            <person name="Dalgaard T.S."/>
            <person name="Juul-Madsen H.R."/>
        </authorList>
    </citation>
    <scope>NUCLEOTIDE SEQUENCE [LARGE SCALE GENOMIC DNA]</scope>
    <source>
        <strain evidence="1">3</strain>
    </source>
</reference>
<organism evidence="1 2">
    <name type="scientific">Candidatus Accumulibacter aalborgensis</name>
    <dbReference type="NCBI Taxonomy" id="1860102"/>
    <lineage>
        <taxon>Bacteria</taxon>
        <taxon>Pseudomonadati</taxon>
        <taxon>Pseudomonadota</taxon>
        <taxon>Betaproteobacteria</taxon>
        <taxon>Candidatus Accumulibacter</taxon>
    </lineage>
</organism>
<protein>
    <recommendedName>
        <fullName evidence="3">Metallo-beta-lactamase domain-containing protein</fullName>
    </recommendedName>
</protein>
<dbReference type="RefSeq" id="WP_186406040.1">
    <property type="nucleotide sequence ID" value="NZ_FLQX01000053.1"/>
</dbReference>
<keyword evidence="2" id="KW-1185">Reference proteome</keyword>
<dbReference type="STRING" id="1860102.ACCAA_1460004"/>
<dbReference type="InterPro" id="IPR036866">
    <property type="entry name" value="RibonucZ/Hydroxyglut_hydro"/>
</dbReference>
<dbReference type="EMBL" id="FLQX01000053">
    <property type="protein sequence ID" value="SBT04482.1"/>
    <property type="molecule type" value="Genomic_DNA"/>
</dbReference>
<gene>
    <name evidence="1" type="ORF">ACCAA_1460004</name>
</gene>
<dbReference type="Proteomes" id="UP000199169">
    <property type="component" value="Unassembled WGS sequence"/>
</dbReference>
<sequence length="97" mass="10334">MTLAPRITHHGAIDGVTGSCHQLSLPDDPSPRIDCGLFQGAETSSDSAGSARLTIFPIDRIRTLIVTHVPINHAHTWHMAHGTTKTSVSLAPFANIS</sequence>
<dbReference type="Gene3D" id="3.60.15.10">
    <property type="entry name" value="Ribonuclease Z/Hydroxyacylglutathione hydrolase-like"/>
    <property type="match status" value="1"/>
</dbReference>
<dbReference type="AlphaFoldDB" id="A0A1A8XJB9"/>
<accession>A0A1A8XJB9</accession>
<proteinExistence type="predicted"/>
<name>A0A1A8XJB9_9PROT</name>
<evidence type="ECO:0008006" key="3">
    <source>
        <dbReference type="Google" id="ProtNLM"/>
    </source>
</evidence>